<evidence type="ECO:0000256" key="5">
    <source>
        <dbReference type="PROSITE-ProRule" id="PRU01240"/>
    </source>
</evidence>
<evidence type="ECO:0000256" key="1">
    <source>
        <dbReference type="ARBA" id="ARBA00011073"/>
    </source>
</evidence>
<comment type="caution">
    <text evidence="5">Lacks conserved residue(s) required for the propagation of feature annotation.</text>
</comment>
<dbReference type="OrthoDB" id="9798386at2"/>
<dbReference type="PROSITE" id="PS51892">
    <property type="entry name" value="SUBTILASE"/>
    <property type="match status" value="1"/>
</dbReference>
<evidence type="ECO:0000259" key="6">
    <source>
        <dbReference type="Pfam" id="PF00082"/>
    </source>
</evidence>
<dbReference type="Pfam" id="PF00082">
    <property type="entry name" value="Peptidase_S8"/>
    <property type="match status" value="1"/>
</dbReference>
<keyword evidence="2" id="KW-0645">Protease</keyword>
<dbReference type="InterPro" id="IPR000209">
    <property type="entry name" value="Peptidase_S8/S53_dom"/>
</dbReference>
<dbReference type="GO" id="GO:0006508">
    <property type="term" value="P:proteolysis"/>
    <property type="evidence" value="ECO:0007669"/>
    <property type="project" value="UniProtKB-KW"/>
</dbReference>
<keyword evidence="4" id="KW-0720">Serine protease</keyword>
<evidence type="ECO:0000313" key="7">
    <source>
        <dbReference type="EMBL" id="PKQ66041.1"/>
    </source>
</evidence>
<dbReference type="AlphaFoldDB" id="A0A2N3I6V9"/>
<dbReference type="RefSeq" id="WP_101359761.1">
    <property type="nucleotide sequence ID" value="NZ_NKXO01000055.1"/>
</dbReference>
<keyword evidence="8" id="KW-1185">Reference proteome</keyword>
<name>A0A2N3I6V9_9BACT</name>
<evidence type="ECO:0000256" key="2">
    <source>
        <dbReference type="ARBA" id="ARBA00022670"/>
    </source>
</evidence>
<sequence length="335" mass="37748">MLKAFFSIILSLFLVSADAQKSKAKPKIRVSVWEFFDVRTFPDENIFINPREIPNGKDDDKNGFVDDVYGIGFDYQEQPTLHEYTPIYDSAGKTLSRYFHGTAVAGIVLRNNPDVELVGVGFLKYVDRPKEAEWLENIKKRLLGSPEADVALLDKAFRTSVAYFKAHNVKVVNISWGARTDFFKKFLTELGIYSEENFEKMKKWMKLFHDSLYKVFKENPDIFFVIGAGNENSDIDAIFSVPAVIDLPNTIVVGGLDKTSTQKASFSNYGKNVKVYATAVYDQLQVSPMHVLPNAEGTSFAAPVVTAYVARELANGKNFKQIKNELIAKKHIVSK</sequence>
<keyword evidence="3" id="KW-0378">Hydrolase</keyword>
<proteinExistence type="inferred from homology"/>
<dbReference type="EMBL" id="NKXO01000055">
    <property type="protein sequence ID" value="PKQ66041.1"/>
    <property type="molecule type" value="Genomic_DNA"/>
</dbReference>
<comment type="caution">
    <text evidence="7">The sequence shown here is derived from an EMBL/GenBank/DDBJ whole genome shotgun (WGS) entry which is preliminary data.</text>
</comment>
<evidence type="ECO:0000256" key="4">
    <source>
        <dbReference type="ARBA" id="ARBA00022825"/>
    </source>
</evidence>
<dbReference type="SUPFAM" id="SSF52743">
    <property type="entry name" value="Subtilisin-like"/>
    <property type="match status" value="1"/>
</dbReference>
<dbReference type="PANTHER" id="PTHR43806">
    <property type="entry name" value="PEPTIDASE S8"/>
    <property type="match status" value="1"/>
</dbReference>
<reference evidence="7 8" key="1">
    <citation type="submission" date="2017-06" db="EMBL/GenBank/DDBJ databases">
        <title>Raineya orbicola gen. nov., sp. nov. a slightly thermophilic bacterium of the phylum Bacteroidetes and the description of Raineyaceae fam. nov.</title>
        <authorList>
            <person name="Albuquerque L."/>
            <person name="Polonia A.R.M."/>
            <person name="Barroso C."/>
            <person name="Froufe H.J.C."/>
            <person name="Lage O."/>
            <person name="Lobo-Da-Cunha A."/>
            <person name="Egas C."/>
            <person name="Da Costa M.S."/>
        </authorList>
    </citation>
    <scope>NUCLEOTIDE SEQUENCE [LARGE SCALE GENOMIC DNA]</scope>
    <source>
        <strain evidence="7 8">SPSPC-11</strain>
    </source>
</reference>
<dbReference type="Gene3D" id="3.40.50.200">
    <property type="entry name" value="Peptidase S8/S53 domain"/>
    <property type="match status" value="1"/>
</dbReference>
<dbReference type="GO" id="GO:0005615">
    <property type="term" value="C:extracellular space"/>
    <property type="evidence" value="ECO:0007669"/>
    <property type="project" value="TreeGrafter"/>
</dbReference>
<organism evidence="7 8">
    <name type="scientific">Raineya orbicola</name>
    <dbReference type="NCBI Taxonomy" id="2016530"/>
    <lineage>
        <taxon>Bacteria</taxon>
        <taxon>Pseudomonadati</taxon>
        <taxon>Bacteroidota</taxon>
        <taxon>Cytophagia</taxon>
        <taxon>Cytophagales</taxon>
        <taxon>Raineyaceae</taxon>
        <taxon>Raineya</taxon>
    </lineage>
</organism>
<accession>A0A2N3I6V9</accession>
<feature type="domain" description="Peptidase S8/S53" evidence="6">
    <location>
        <begin position="95"/>
        <end position="314"/>
    </location>
</feature>
<dbReference type="Proteomes" id="UP000233387">
    <property type="component" value="Unassembled WGS sequence"/>
</dbReference>
<gene>
    <name evidence="7" type="ORF">Rain11_2502</name>
</gene>
<evidence type="ECO:0000256" key="3">
    <source>
        <dbReference type="ARBA" id="ARBA00022801"/>
    </source>
</evidence>
<dbReference type="PANTHER" id="PTHR43806:SF11">
    <property type="entry name" value="CEREVISIN-RELATED"/>
    <property type="match status" value="1"/>
</dbReference>
<protein>
    <submittedName>
        <fullName evidence="7">Subtilase family</fullName>
    </submittedName>
</protein>
<dbReference type="InterPro" id="IPR050131">
    <property type="entry name" value="Peptidase_S8_subtilisin-like"/>
</dbReference>
<dbReference type="InterPro" id="IPR036852">
    <property type="entry name" value="Peptidase_S8/S53_dom_sf"/>
</dbReference>
<dbReference type="GO" id="GO:0004252">
    <property type="term" value="F:serine-type endopeptidase activity"/>
    <property type="evidence" value="ECO:0007669"/>
    <property type="project" value="InterPro"/>
</dbReference>
<comment type="similarity">
    <text evidence="1 5">Belongs to the peptidase S8 family.</text>
</comment>
<evidence type="ECO:0000313" key="8">
    <source>
        <dbReference type="Proteomes" id="UP000233387"/>
    </source>
</evidence>